<gene>
    <name evidence="1" type="ORF">F5891DRAFT_902650</name>
</gene>
<dbReference type="EMBL" id="JABBWK010000010">
    <property type="protein sequence ID" value="KAG1904399.1"/>
    <property type="molecule type" value="Genomic_DNA"/>
</dbReference>
<name>A0AAD4EG60_9AGAM</name>
<feature type="non-terminal residue" evidence="1">
    <location>
        <position position="1"/>
    </location>
</feature>
<comment type="caution">
    <text evidence="1">The sequence shown here is derived from an EMBL/GenBank/DDBJ whole genome shotgun (WGS) entry which is preliminary data.</text>
</comment>
<dbReference type="RefSeq" id="XP_041229974.1">
    <property type="nucleotide sequence ID" value="XM_041373488.1"/>
</dbReference>
<accession>A0AAD4EG60</accession>
<keyword evidence="2" id="KW-1185">Reference proteome</keyword>
<dbReference type="GeneID" id="64667786"/>
<dbReference type="AlphaFoldDB" id="A0AAD4EG60"/>
<proteinExistence type="predicted"/>
<dbReference type="Proteomes" id="UP001195769">
    <property type="component" value="Unassembled WGS sequence"/>
</dbReference>
<feature type="non-terminal residue" evidence="1">
    <location>
        <position position="51"/>
    </location>
</feature>
<organism evidence="1 2">
    <name type="scientific">Suillus fuscotomentosus</name>
    <dbReference type="NCBI Taxonomy" id="1912939"/>
    <lineage>
        <taxon>Eukaryota</taxon>
        <taxon>Fungi</taxon>
        <taxon>Dikarya</taxon>
        <taxon>Basidiomycota</taxon>
        <taxon>Agaricomycotina</taxon>
        <taxon>Agaricomycetes</taxon>
        <taxon>Agaricomycetidae</taxon>
        <taxon>Boletales</taxon>
        <taxon>Suillineae</taxon>
        <taxon>Suillaceae</taxon>
        <taxon>Suillus</taxon>
    </lineage>
</organism>
<reference evidence="1" key="1">
    <citation type="journal article" date="2020" name="New Phytol.">
        <title>Comparative genomics reveals dynamic genome evolution in host specialist ectomycorrhizal fungi.</title>
        <authorList>
            <person name="Lofgren L.A."/>
            <person name="Nguyen N.H."/>
            <person name="Vilgalys R."/>
            <person name="Ruytinx J."/>
            <person name="Liao H.L."/>
            <person name="Branco S."/>
            <person name="Kuo A."/>
            <person name="LaButti K."/>
            <person name="Lipzen A."/>
            <person name="Andreopoulos W."/>
            <person name="Pangilinan J."/>
            <person name="Riley R."/>
            <person name="Hundley H."/>
            <person name="Na H."/>
            <person name="Barry K."/>
            <person name="Grigoriev I.V."/>
            <person name="Stajich J.E."/>
            <person name="Kennedy P.G."/>
        </authorList>
    </citation>
    <scope>NUCLEOTIDE SEQUENCE</scope>
    <source>
        <strain evidence="1">FC203</strain>
    </source>
</reference>
<protein>
    <submittedName>
        <fullName evidence="1">Uncharacterized protein</fullName>
    </submittedName>
</protein>
<evidence type="ECO:0000313" key="2">
    <source>
        <dbReference type="Proteomes" id="UP001195769"/>
    </source>
</evidence>
<evidence type="ECO:0000313" key="1">
    <source>
        <dbReference type="EMBL" id="KAG1904399.1"/>
    </source>
</evidence>
<sequence>LAWPGGRWQDFLLSEMAEWGFSGCIDIADRSYIPLMYKPTENRYVYWCHKK</sequence>